<sequence>MEASSQMIASENEQKAKKEKLILKKTQKIAKDLRVANYIYNYSRSYERHEAYDSDEKNNATSLGLNIEVDEQRNINFVKKKLFFYQVKMAILRLRRIEGRNKNIINLFTSSFPKTVSTFGIYSIKDGGLNISPHLLGITRVSSRVLEEIDIMKFKISLPQFKRMMTSFSHICQVKIRCCKLSIPRIPEFPYQLKNTRIQHICLNHSGNTEFSDWRNNRHEFINLIKGLSTSPDLVQSLQQITLKYCEVELAEARKVLSQNGFRSINLECWLP</sequence>
<reference evidence="1" key="1">
    <citation type="submission" date="2023-07" db="EMBL/GenBank/DDBJ databases">
        <authorList>
            <consortium name="AG Swart"/>
            <person name="Singh M."/>
            <person name="Singh A."/>
            <person name="Seah K."/>
            <person name="Emmerich C."/>
        </authorList>
    </citation>
    <scope>NUCLEOTIDE SEQUENCE</scope>
    <source>
        <strain evidence="1">DP1</strain>
    </source>
</reference>
<gene>
    <name evidence="1" type="ORF">ECRASSUSDP1_LOCUS10516</name>
</gene>
<dbReference type="Proteomes" id="UP001295684">
    <property type="component" value="Unassembled WGS sequence"/>
</dbReference>
<evidence type="ECO:0000313" key="1">
    <source>
        <dbReference type="EMBL" id="CAI2369218.1"/>
    </source>
</evidence>
<name>A0AAD1UH00_EUPCR</name>
<organism evidence="1 2">
    <name type="scientific">Euplotes crassus</name>
    <dbReference type="NCBI Taxonomy" id="5936"/>
    <lineage>
        <taxon>Eukaryota</taxon>
        <taxon>Sar</taxon>
        <taxon>Alveolata</taxon>
        <taxon>Ciliophora</taxon>
        <taxon>Intramacronucleata</taxon>
        <taxon>Spirotrichea</taxon>
        <taxon>Hypotrichia</taxon>
        <taxon>Euplotida</taxon>
        <taxon>Euplotidae</taxon>
        <taxon>Moneuplotes</taxon>
    </lineage>
</organism>
<proteinExistence type="predicted"/>
<keyword evidence="2" id="KW-1185">Reference proteome</keyword>
<accession>A0AAD1UH00</accession>
<protein>
    <submittedName>
        <fullName evidence="1">Uncharacterized protein</fullName>
    </submittedName>
</protein>
<comment type="caution">
    <text evidence="1">The sequence shown here is derived from an EMBL/GenBank/DDBJ whole genome shotgun (WGS) entry which is preliminary data.</text>
</comment>
<dbReference type="EMBL" id="CAMPGE010010369">
    <property type="protein sequence ID" value="CAI2369218.1"/>
    <property type="molecule type" value="Genomic_DNA"/>
</dbReference>
<dbReference type="AlphaFoldDB" id="A0AAD1UH00"/>
<evidence type="ECO:0000313" key="2">
    <source>
        <dbReference type="Proteomes" id="UP001295684"/>
    </source>
</evidence>